<gene>
    <name evidence="3" type="ORF">O4G74_15450</name>
</gene>
<organism evidence="3 4">
    <name type="scientific">Henriciella marina</name>
    <dbReference type="NCBI Taxonomy" id="453851"/>
    <lineage>
        <taxon>Bacteria</taxon>
        <taxon>Pseudomonadati</taxon>
        <taxon>Pseudomonadota</taxon>
        <taxon>Alphaproteobacteria</taxon>
        <taxon>Hyphomonadales</taxon>
        <taxon>Hyphomonadaceae</taxon>
        <taxon>Henriciella</taxon>
    </lineage>
</organism>
<evidence type="ECO:0000313" key="4">
    <source>
        <dbReference type="Proteomes" id="UP001083770"/>
    </source>
</evidence>
<dbReference type="PROSITE" id="PS50005">
    <property type="entry name" value="TPR"/>
    <property type="match status" value="1"/>
</dbReference>
<dbReference type="SUPFAM" id="SSF48452">
    <property type="entry name" value="TPR-like"/>
    <property type="match status" value="1"/>
</dbReference>
<dbReference type="Gene3D" id="1.25.40.10">
    <property type="entry name" value="Tetratricopeptide repeat domain"/>
    <property type="match status" value="2"/>
</dbReference>
<dbReference type="InterPro" id="IPR011990">
    <property type="entry name" value="TPR-like_helical_dom_sf"/>
</dbReference>
<evidence type="ECO:0000256" key="1">
    <source>
        <dbReference type="ARBA" id="ARBA00022679"/>
    </source>
</evidence>
<dbReference type="InterPro" id="IPR019734">
    <property type="entry name" value="TPR_rpt"/>
</dbReference>
<dbReference type="SUPFAM" id="SSF52540">
    <property type="entry name" value="P-loop containing nucleoside triphosphate hydrolases"/>
    <property type="match status" value="1"/>
</dbReference>
<sequence length="610" mass="67209">MPETNEALLETVDRLAHEGQGVEAIAQLKAALARQPRAFSLWLRLSRLHYEAGEFRDALTAMRKAERADPMPEGFTQIQQAIQSRRYEDARAMAEAMLEKVPGHPRAVFTLAHLARARGDHEKAAAQLSDSFSHAPANPVLRELHISALEDSGNYAAAVEAARDLAQLDDSFGTIHRLLTVLLRYGQNEEALALCDRAEVLAANDARALSEVFLMRGQLLRILGIKGASIEAFHESLRLYPAQAAAWWGLADLKTYGFTDNEKAAMRELLTSSGINRQQKAQMAFAFARAADTPGDQARAMKAYTSANTLQASFAQNEGRALGPRFDRAQFSAAIKRLEQGFDRAALKVQAGRTAAGPTPIFILGLPRSGSTLLEQILASHSQVEGTMELPVLPSIKRRAHKVCADTLGGDYLDKIGQIPAADLTVLGQQYINDSAMFRAEGAPYFTDKLPHNFEHVGLIHKMLPHAIIIDVRRNPLDCGLSLYKQYFASGVGFSYDLGDIGAYYNGYLSLMDHWDKVLPGRVHRVNYEELVTEPDRVIRGLLESIGLGFESACLSFHETERAVRTASSEQVRQPLNSAGIGQWRAVESYLTELKDSLGEKTLARFSRLG</sequence>
<keyword evidence="4" id="KW-1185">Reference proteome</keyword>
<dbReference type="SMART" id="SM00028">
    <property type="entry name" value="TPR"/>
    <property type="match status" value="4"/>
</dbReference>
<dbReference type="InterPro" id="IPR027417">
    <property type="entry name" value="P-loop_NTPase"/>
</dbReference>
<dbReference type="PANTHER" id="PTHR12788">
    <property type="entry name" value="PROTEIN-TYROSINE SULFOTRANSFERASE 2"/>
    <property type="match status" value="1"/>
</dbReference>
<dbReference type="Pfam" id="PF13469">
    <property type="entry name" value="Sulfotransfer_3"/>
    <property type="match status" value="1"/>
</dbReference>
<proteinExistence type="predicted"/>
<dbReference type="Proteomes" id="UP001083770">
    <property type="component" value="Unassembled WGS sequence"/>
</dbReference>
<dbReference type="Pfam" id="PF14559">
    <property type="entry name" value="TPR_19"/>
    <property type="match status" value="2"/>
</dbReference>
<keyword evidence="2" id="KW-0802">TPR repeat</keyword>
<dbReference type="Gene3D" id="3.40.50.300">
    <property type="entry name" value="P-loop containing nucleotide triphosphate hydrolases"/>
    <property type="match status" value="1"/>
</dbReference>
<reference evidence="3" key="1">
    <citation type="submission" date="2022-12" db="EMBL/GenBank/DDBJ databases">
        <title>Bacterial isolates from different developmental stages of Nematostella vectensis.</title>
        <authorList>
            <person name="Fraune S."/>
        </authorList>
    </citation>
    <scope>NUCLEOTIDE SEQUENCE</scope>
    <source>
        <strain evidence="3">G21632-S1</strain>
    </source>
</reference>
<keyword evidence="1" id="KW-0808">Transferase</keyword>
<dbReference type="PANTHER" id="PTHR12788:SF10">
    <property type="entry name" value="PROTEIN-TYROSINE SULFOTRANSFERASE"/>
    <property type="match status" value="1"/>
</dbReference>
<accession>A0ABT4LYJ7</accession>
<name>A0ABT4LYJ7_9PROT</name>
<dbReference type="EMBL" id="JAPWGW010000006">
    <property type="protein sequence ID" value="MCZ4299455.1"/>
    <property type="molecule type" value="Genomic_DNA"/>
</dbReference>
<protein>
    <submittedName>
        <fullName evidence="3">Sulfotransferase</fullName>
    </submittedName>
</protein>
<dbReference type="InterPro" id="IPR026634">
    <property type="entry name" value="TPST-like"/>
</dbReference>
<evidence type="ECO:0000313" key="3">
    <source>
        <dbReference type="EMBL" id="MCZ4299455.1"/>
    </source>
</evidence>
<comment type="caution">
    <text evidence="3">The sequence shown here is derived from an EMBL/GenBank/DDBJ whole genome shotgun (WGS) entry which is preliminary data.</text>
</comment>
<feature type="repeat" description="TPR" evidence="2">
    <location>
        <begin position="39"/>
        <end position="72"/>
    </location>
</feature>
<evidence type="ECO:0000256" key="2">
    <source>
        <dbReference type="PROSITE-ProRule" id="PRU00339"/>
    </source>
</evidence>